<dbReference type="SMART" id="SM00248">
    <property type="entry name" value="ANK"/>
    <property type="match status" value="3"/>
</dbReference>
<dbReference type="EMBL" id="ML977361">
    <property type="protein sequence ID" value="KAF2106568.1"/>
    <property type="molecule type" value="Genomic_DNA"/>
</dbReference>
<proteinExistence type="predicted"/>
<accession>A0A6A5YK87</accession>
<sequence length="418" mass="46726">MRLLDLPLKLVYAILTESVSVFGIRKAVELRLVCKLFDAEVQRTIFEHPMFELTKQVDADLPATMGPIFTARLILTKLKSQDAGRRSLCKTITEALNVLETVVEDFSSKRQRYTESLAIAAARKLQFIDVIECLSPDPEATAEQSSPSRPFSLMRTYKRPCLDMTLTNGLSNALIAAISIQDTAAITALQEAGGDILRDTVAFGHPIQAAAANGLTHLTREMISKDITRSVQTRNLALSAAARAGQQDLITLILDDPTLFPFGCIDFNTPILYALQYGHETLALLLLRYRNTMVLELGETRLCPNSFYMRREALRWFNFISNGVRYKRYIFVQNAMEHFPNLPDMWVALFTQAVRKNSVQVVEALLANTPSHIATSIASEESRTALKIAVEGTNLEMMDLLAKSVRFNKSNEYIGDVI</sequence>
<dbReference type="Gene3D" id="1.25.40.20">
    <property type="entry name" value="Ankyrin repeat-containing domain"/>
    <property type="match status" value="1"/>
</dbReference>
<evidence type="ECO:0000313" key="2">
    <source>
        <dbReference type="Proteomes" id="UP000799770"/>
    </source>
</evidence>
<protein>
    <recommendedName>
        <fullName evidence="3">Ankyrin repeat-containing domain protein</fullName>
    </recommendedName>
</protein>
<name>A0A6A5YK87_9PLEO</name>
<keyword evidence="2" id="KW-1185">Reference proteome</keyword>
<gene>
    <name evidence="1" type="ORF">BDV96DRAFT_654571</name>
</gene>
<dbReference type="InterPro" id="IPR036770">
    <property type="entry name" value="Ankyrin_rpt-contain_sf"/>
</dbReference>
<organism evidence="1 2">
    <name type="scientific">Lophiotrema nucula</name>
    <dbReference type="NCBI Taxonomy" id="690887"/>
    <lineage>
        <taxon>Eukaryota</taxon>
        <taxon>Fungi</taxon>
        <taxon>Dikarya</taxon>
        <taxon>Ascomycota</taxon>
        <taxon>Pezizomycotina</taxon>
        <taxon>Dothideomycetes</taxon>
        <taxon>Pleosporomycetidae</taxon>
        <taxon>Pleosporales</taxon>
        <taxon>Lophiotremataceae</taxon>
        <taxon>Lophiotrema</taxon>
    </lineage>
</organism>
<dbReference type="Proteomes" id="UP000799770">
    <property type="component" value="Unassembled WGS sequence"/>
</dbReference>
<dbReference type="SUPFAM" id="SSF48403">
    <property type="entry name" value="Ankyrin repeat"/>
    <property type="match status" value="1"/>
</dbReference>
<evidence type="ECO:0000313" key="1">
    <source>
        <dbReference type="EMBL" id="KAF2106568.1"/>
    </source>
</evidence>
<evidence type="ECO:0008006" key="3">
    <source>
        <dbReference type="Google" id="ProtNLM"/>
    </source>
</evidence>
<dbReference type="AlphaFoldDB" id="A0A6A5YK87"/>
<reference evidence="1" key="1">
    <citation type="journal article" date="2020" name="Stud. Mycol.">
        <title>101 Dothideomycetes genomes: a test case for predicting lifestyles and emergence of pathogens.</title>
        <authorList>
            <person name="Haridas S."/>
            <person name="Albert R."/>
            <person name="Binder M."/>
            <person name="Bloem J."/>
            <person name="Labutti K."/>
            <person name="Salamov A."/>
            <person name="Andreopoulos B."/>
            <person name="Baker S."/>
            <person name="Barry K."/>
            <person name="Bills G."/>
            <person name="Bluhm B."/>
            <person name="Cannon C."/>
            <person name="Castanera R."/>
            <person name="Culley D."/>
            <person name="Daum C."/>
            <person name="Ezra D."/>
            <person name="Gonzalez J."/>
            <person name="Henrissat B."/>
            <person name="Kuo A."/>
            <person name="Liang C."/>
            <person name="Lipzen A."/>
            <person name="Lutzoni F."/>
            <person name="Magnuson J."/>
            <person name="Mondo S."/>
            <person name="Nolan M."/>
            <person name="Ohm R."/>
            <person name="Pangilinan J."/>
            <person name="Park H.-J."/>
            <person name="Ramirez L."/>
            <person name="Alfaro M."/>
            <person name="Sun H."/>
            <person name="Tritt A."/>
            <person name="Yoshinaga Y."/>
            <person name="Zwiers L.-H."/>
            <person name="Turgeon B."/>
            <person name="Goodwin S."/>
            <person name="Spatafora J."/>
            <person name="Crous P."/>
            <person name="Grigoriev I."/>
        </authorList>
    </citation>
    <scope>NUCLEOTIDE SEQUENCE</scope>
    <source>
        <strain evidence="1">CBS 627.86</strain>
    </source>
</reference>
<dbReference type="OrthoDB" id="3792270at2759"/>
<dbReference type="InterPro" id="IPR002110">
    <property type="entry name" value="Ankyrin_rpt"/>
</dbReference>